<dbReference type="GO" id="GO:0005758">
    <property type="term" value="C:mitochondrial intermembrane space"/>
    <property type="evidence" value="ECO:0007669"/>
    <property type="project" value="UniProtKB-SubCell"/>
</dbReference>
<evidence type="ECO:0000256" key="8">
    <source>
        <dbReference type="ARBA" id="ARBA00023136"/>
    </source>
</evidence>
<dbReference type="GO" id="GO:0005509">
    <property type="term" value="F:calcium ion binding"/>
    <property type="evidence" value="ECO:0007669"/>
    <property type="project" value="InterPro"/>
</dbReference>
<dbReference type="GO" id="GO:1990246">
    <property type="term" value="C:uniplex complex"/>
    <property type="evidence" value="ECO:0007669"/>
    <property type="project" value="TreeGrafter"/>
</dbReference>
<proteinExistence type="predicted"/>
<keyword evidence="7" id="KW-0496">Mitochondrion</keyword>
<keyword evidence="5" id="KW-0106">Calcium</keyword>
<keyword evidence="3" id="KW-0677">Repeat</keyword>
<evidence type="ECO:0000256" key="2">
    <source>
        <dbReference type="ARBA" id="ARBA00004569"/>
    </source>
</evidence>
<dbReference type="Proteomes" id="UP000325577">
    <property type="component" value="Linkage Group LG5"/>
</dbReference>
<keyword evidence="6" id="KW-0809">Transit peptide</keyword>
<evidence type="ECO:0000259" key="9">
    <source>
        <dbReference type="PROSITE" id="PS50222"/>
    </source>
</evidence>
<evidence type="ECO:0000256" key="4">
    <source>
        <dbReference type="ARBA" id="ARBA00022792"/>
    </source>
</evidence>
<dbReference type="Gene3D" id="1.10.238.10">
    <property type="entry name" value="EF-hand"/>
    <property type="match status" value="1"/>
</dbReference>
<feature type="domain" description="EF-hand" evidence="9">
    <location>
        <begin position="96"/>
        <end position="131"/>
    </location>
</feature>
<name>A0A5J4ZUS0_9ASTE</name>
<gene>
    <name evidence="10" type="ORF">F0562_012279</name>
</gene>
<dbReference type="PANTHER" id="PTHR12294">
    <property type="entry name" value="EF HAND DOMAIN FAMILY A1,A2-RELATED"/>
    <property type="match status" value="1"/>
</dbReference>
<dbReference type="PROSITE" id="PS50222">
    <property type="entry name" value="EF_HAND_2"/>
    <property type="match status" value="1"/>
</dbReference>
<protein>
    <recommendedName>
        <fullName evidence="9">EF-hand domain-containing protein</fullName>
    </recommendedName>
</protein>
<organism evidence="10 11">
    <name type="scientific">Nyssa sinensis</name>
    <dbReference type="NCBI Taxonomy" id="561372"/>
    <lineage>
        <taxon>Eukaryota</taxon>
        <taxon>Viridiplantae</taxon>
        <taxon>Streptophyta</taxon>
        <taxon>Embryophyta</taxon>
        <taxon>Tracheophyta</taxon>
        <taxon>Spermatophyta</taxon>
        <taxon>Magnoliopsida</taxon>
        <taxon>eudicotyledons</taxon>
        <taxon>Gunneridae</taxon>
        <taxon>Pentapetalae</taxon>
        <taxon>asterids</taxon>
        <taxon>Cornales</taxon>
        <taxon>Nyssaceae</taxon>
        <taxon>Nyssa</taxon>
    </lineage>
</organism>
<dbReference type="AlphaFoldDB" id="A0A5J4ZUS0"/>
<dbReference type="SUPFAM" id="SSF47473">
    <property type="entry name" value="EF-hand"/>
    <property type="match status" value="1"/>
</dbReference>
<dbReference type="InterPro" id="IPR018247">
    <property type="entry name" value="EF_Hand_1_Ca_BS"/>
</dbReference>
<dbReference type="Pfam" id="PF13833">
    <property type="entry name" value="EF-hand_8"/>
    <property type="match status" value="1"/>
</dbReference>
<dbReference type="PROSITE" id="PS00018">
    <property type="entry name" value="EF_HAND_1"/>
    <property type="match status" value="1"/>
</dbReference>
<sequence>MLEPSLLPEKSFEEENYLEWSIKKVKDLGSQNFEMEIQTQILLLSSADIDQSCIEVAFSQKIAVIFFGPFSYGEVNGLLTRNDFRRAANQVCGVSLTEDVVEIIFHVFDANRDGNLSLDEFVRVLHKRERDIGQPTEAGVMDFFIFLLELYE</sequence>
<dbReference type="OrthoDB" id="186625at2759"/>
<evidence type="ECO:0000313" key="10">
    <source>
        <dbReference type="EMBL" id="KAA8521606.1"/>
    </source>
</evidence>
<dbReference type="InterPro" id="IPR039800">
    <property type="entry name" value="MICU1/2/3"/>
</dbReference>
<keyword evidence="11" id="KW-1185">Reference proteome</keyword>
<dbReference type="InterPro" id="IPR002048">
    <property type="entry name" value="EF_hand_dom"/>
</dbReference>
<dbReference type="InterPro" id="IPR011992">
    <property type="entry name" value="EF-hand-dom_pair"/>
</dbReference>
<comment type="subcellular location">
    <subcellularLocation>
        <location evidence="1">Mitochondrion inner membrane</location>
    </subcellularLocation>
    <subcellularLocation>
        <location evidence="2">Mitochondrion intermembrane space</location>
    </subcellularLocation>
</comment>
<dbReference type="GO" id="GO:0051560">
    <property type="term" value="P:mitochondrial calcium ion homeostasis"/>
    <property type="evidence" value="ECO:0007669"/>
    <property type="project" value="TreeGrafter"/>
</dbReference>
<evidence type="ECO:0000256" key="5">
    <source>
        <dbReference type="ARBA" id="ARBA00022837"/>
    </source>
</evidence>
<reference evidence="10 11" key="1">
    <citation type="submission" date="2019-09" db="EMBL/GenBank/DDBJ databases">
        <title>A chromosome-level genome assembly of the Chinese tupelo Nyssa sinensis.</title>
        <authorList>
            <person name="Yang X."/>
            <person name="Kang M."/>
            <person name="Yang Y."/>
            <person name="Xiong H."/>
            <person name="Wang M."/>
            <person name="Zhang Z."/>
            <person name="Wang Z."/>
            <person name="Wu H."/>
            <person name="Ma T."/>
            <person name="Liu J."/>
            <person name="Xi Z."/>
        </authorList>
    </citation>
    <scope>NUCLEOTIDE SEQUENCE [LARGE SCALE GENOMIC DNA]</scope>
    <source>
        <strain evidence="10">J267</strain>
        <tissue evidence="10">Leaf</tissue>
    </source>
</reference>
<accession>A0A5J4ZUS0</accession>
<evidence type="ECO:0000256" key="6">
    <source>
        <dbReference type="ARBA" id="ARBA00022946"/>
    </source>
</evidence>
<dbReference type="PANTHER" id="PTHR12294:SF23">
    <property type="entry name" value="CALCIUM UPTAKE PROTEIN, MITOCHONDRIAL"/>
    <property type="match status" value="1"/>
</dbReference>
<evidence type="ECO:0000256" key="1">
    <source>
        <dbReference type="ARBA" id="ARBA00004273"/>
    </source>
</evidence>
<dbReference type="GO" id="GO:0036444">
    <property type="term" value="P:calcium import into the mitochondrion"/>
    <property type="evidence" value="ECO:0007669"/>
    <property type="project" value="TreeGrafter"/>
</dbReference>
<evidence type="ECO:0000256" key="7">
    <source>
        <dbReference type="ARBA" id="ARBA00023128"/>
    </source>
</evidence>
<keyword evidence="8" id="KW-0472">Membrane</keyword>
<evidence type="ECO:0000313" key="11">
    <source>
        <dbReference type="Proteomes" id="UP000325577"/>
    </source>
</evidence>
<evidence type="ECO:0000256" key="3">
    <source>
        <dbReference type="ARBA" id="ARBA00022737"/>
    </source>
</evidence>
<dbReference type="EMBL" id="CM018048">
    <property type="protein sequence ID" value="KAA8521606.1"/>
    <property type="molecule type" value="Genomic_DNA"/>
</dbReference>
<keyword evidence="4" id="KW-0999">Mitochondrion inner membrane</keyword>